<dbReference type="InterPro" id="IPR026961">
    <property type="entry name" value="PGG_dom"/>
</dbReference>
<keyword evidence="6" id="KW-1185">Reference proteome</keyword>
<dbReference type="PROSITE" id="PS50297">
    <property type="entry name" value="ANK_REP_REGION"/>
    <property type="match status" value="1"/>
</dbReference>
<gene>
    <name evidence="5" type="ORF">FH972_006188</name>
</gene>
<dbReference type="InterPro" id="IPR002110">
    <property type="entry name" value="Ankyrin_rpt"/>
</dbReference>
<organism evidence="5 6">
    <name type="scientific">Carpinus fangiana</name>
    <dbReference type="NCBI Taxonomy" id="176857"/>
    <lineage>
        <taxon>Eukaryota</taxon>
        <taxon>Viridiplantae</taxon>
        <taxon>Streptophyta</taxon>
        <taxon>Embryophyta</taxon>
        <taxon>Tracheophyta</taxon>
        <taxon>Spermatophyta</taxon>
        <taxon>Magnoliopsida</taxon>
        <taxon>eudicotyledons</taxon>
        <taxon>Gunneridae</taxon>
        <taxon>Pentapetalae</taxon>
        <taxon>rosids</taxon>
        <taxon>fabids</taxon>
        <taxon>Fagales</taxon>
        <taxon>Betulaceae</taxon>
        <taxon>Carpinus</taxon>
    </lineage>
</organism>
<protein>
    <recommendedName>
        <fullName evidence="4">PGG domain-containing protein</fullName>
    </recommendedName>
</protein>
<dbReference type="PANTHER" id="PTHR24177:SF103">
    <property type="entry name" value="PGG DOMAIN-CONTAINING PROTEIN"/>
    <property type="match status" value="1"/>
</dbReference>
<dbReference type="OrthoDB" id="1868897at2759"/>
<keyword evidence="3" id="KW-1133">Transmembrane helix</keyword>
<evidence type="ECO:0000259" key="4">
    <source>
        <dbReference type="Pfam" id="PF13962"/>
    </source>
</evidence>
<dbReference type="SUPFAM" id="SSF48403">
    <property type="entry name" value="Ankyrin repeat"/>
    <property type="match status" value="3"/>
</dbReference>
<dbReference type="SMART" id="SM00248">
    <property type="entry name" value="ANK"/>
    <property type="match status" value="9"/>
</dbReference>
<dbReference type="Pfam" id="PF13962">
    <property type="entry name" value="PGG"/>
    <property type="match status" value="1"/>
</dbReference>
<feature type="transmembrane region" description="Helical" evidence="3">
    <location>
        <begin position="726"/>
        <end position="749"/>
    </location>
</feature>
<keyword evidence="3" id="KW-0812">Transmembrane</keyword>
<accession>A0A5N6QV15</accession>
<keyword evidence="3" id="KW-0472">Membrane</keyword>
<dbReference type="Pfam" id="PF12796">
    <property type="entry name" value="Ank_2"/>
    <property type="match status" value="3"/>
</dbReference>
<evidence type="ECO:0000313" key="6">
    <source>
        <dbReference type="Proteomes" id="UP000327013"/>
    </source>
</evidence>
<dbReference type="PROSITE" id="PS50088">
    <property type="entry name" value="ANK_REPEAT"/>
    <property type="match status" value="1"/>
</dbReference>
<feature type="domain" description="PGG" evidence="4">
    <location>
        <begin position="679"/>
        <end position="790"/>
    </location>
</feature>
<dbReference type="EMBL" id="CM017322">
    <property type="protein sequence ID" value="KAE8009772.1"/>
    <property type="molecule type" value="Genomic_DNA"/>
</dbReference>
<dbReference type="PANTHER" id="PTHR24177">
    <property type="entry name" value="CASKIN"/>
    <property type="match status" value="1"/>
</dbReference>
<feature type="region of interest" description="Disordered" evidence="2">
    <location>
        <begin position="468"/>
        <end position="536"/>
    </location>
</feature>
<reference evidence="5 6" key="1">
    <citation type="submission" date="2019-06" db="EMBL/GenBank/DDBJ databases">
        <title>A chromosomal-level reference genome of Carpinus fangiana (Coryloideae, Betulaceae).</title>
        <authorList>
            <person name="Yang X."/>
            <person name="Wang Z."/>
            <person name="Zhang L."/>
            <person name="Hao G."/>
            <person name="Liu J."/>
            <person name="Yang Y."/>
        </authorList>
    </citation>
    <scope>NUCLEOTIDE SEQUENCE [LARGE SCALE GENOMIC DNA]</scope>
    <source>
        <strain evidence="5">Cfa_2016G</strain>
        <tissue evidence="5">Leaf</tissue>
    </source>
</reference>
<evidence type="ECO:0000256" key="2">
    <source>
        <dbReference type="SAM" id="MobiDB-lite"/>
    </source>
</evidence>
<evidence type="ECO:0000256" key="3">
    <source>
        <dbReference type="SAM" id="Phobius"/>
    </source>
</evidence>
<dbReference type="AlphaFoldDB" id="A0A5N6QV15"/>
<evidence type="ECO:0000313" key="5">
    <source>
        <dbReference type="EMBL" id="KAE8009772.1"/>
    </source>
</evidence>
<dbReference type="InterPro" id="IPR036770">
    <property type="entry name" value="Ankyrin_rpt-contain_sf"/>
</dbReference>
<feature type="transmembrane region" description="Helical" evidence="3">
    <location>
        <begin position="803"/>
        <end position="830"/>
    </location>
</feature>
<feature type="repeat" description="ANK" evidence="1">
    <location>
        <begin position="157"/>
        <end position="178"/>
    </location>
</feature>
<sequence>MVSTQEISSDDIKTELFQMAMKGEWEEVANIYGSDKRAHKVKITKSGDTALHIAVSDDKEDIVERLVTEIISPGGGGKEALEIKNEQGNTALHVAASMGSVGMCQCIIIGEGDPRRLSEEMEIKNELFKMAMKGEWEEVVNIYKSDPRAHKVKITKSGDTALHIAVSDDKEDIVERLITEIISPVGGGKEALEIKNEQGNTALHVAASMGSVAVCQCIAQVDPSLVGVRNEDGETPFFVAAVHGKKEAFLCLLEVCGSKEGYSRRNDGETILHVAVAGDYFDLAFQIIHLFGNLVDSVNQHGFTPLHLLAARPSAFRSGSHFGRCHTIIYHCIFVDELKKEVSNHQSIVSRKNPNGAKAPGYPENYKTCMNFFGWVRKAVPVGKNVAQKSHPDLERQKTGHSGASRGQLYIFPPNYVTCFEFAKLAYKALLVVLGQGSSQIKRIQEKKEKHTWSVQIMNELLLRVSSYEDGNTGTTPRPEAEDETRPYTIAEGSISNSPTFLEEQEPKTLKDKSKAREGEDKTGEGTGKNHEMEKRETPILIAAKNGITEIVEKILERFPVAIHDRNVENKNIVLLAVENRQPHVYQLLLKRNILKDSVFRVVDNEGNSALHLAAKLGDYKPWLIPGAALQMQWEIKWYEFVKDSMPLHFFARYNKEGKTPKQIFTETHKDLIEKGGGWLDKTSESCSVVAALIATVAFATSSTIPGGVKEGEGTPTLENQPAFDIFAISSLVALCFSVTAVVMFLAILTSRYQERDFGRDLPTKLLVGLTSLFVSIASMLISFCAGHFYVLKDKLRYAAFPVYAVTCLPVTFFAMAQFPLYFDLIWATFKKVPQRSYKAVPL</sequence>
<dbReference type="Proteomes" id="UP000327013">
    <property type="component" value="Chromosome 2"/>
</dbReference>
<dbReference type="Gene3D" id="1.25.40.20">
    <property type="entry name" value="Ankyrin repeat-containing domain"/>
    <property type="match status" value="4"/>
</dbReference>
<proteinExistence type="predicted"/>
<feature type="transmembrane region" description="Helical" evidence="3">
    <location>
        <begin position="770"/>
        <end position="791"/>
    </location>
</feature>
<keyword evidence="1" id="KW-0040">ANK repeat</keyword>
<evidence type="ECO:0000256" key="1">
    <source>
        <dbReference type="PROSITE-ProRule" id="PRU00023"/>
    </source>
</evidence>
<dbReference type="GO" id="GO:0016020">
    <property type="term" value="C:membrane"/>
    <property type="evidence" value="ECO:0007669"/>
    <property type="project" value="TreeGrafter"/>
</dbReference>
<name>A0A5N6QV15_9ROSI</name>
<feature type="compositionally biased region" description="Basic and acidic residues" evidence="2">
    <location>
        <begin position="505"/>
        <end position="536"/>
    </location>
</feature>